<evidence type="ECO:0000313" key="4">
    <source>
        <dbReference type="Proteomes" id="UP000325529"/>
    </source>
</evidence>
<keyword evidence="3" id="KW-0378">Hydrolase</keyword>
<evidence type="ECO:0000256" key="1">
    <source>
        <dbReference type="SAM" id="MobiDB-lite"/>
    </source>
</evidence>
<dbReference type="SUPFAM" id="SSF52743">
    <property type="entry name" value="Subtilisin-like"/>
    <property type="match status" value="1"/>
</dbReference>
<organism evidence="3 4">
    <name type="scientific">Streptomyces kanamyceticus</name>
    <dbReference type="NCBI Taxonomy" id="1967"/>
    <lineage>
        <taxon>Bacteria</taxon>
        <taxon>Bacillati</taxon>
        <taxon>Actinomycetota</taxon>
        <taxon>Actinomycetes</taxon>
        <taxon>Kitasatosporales</taxon>
        <taxon>Streptomycetaceae</taxon>
        <taxon>Streptomyces</taxon>
    </lineage>
</organism>
<evidence type="ECO:0000313" key="3">
    <source>
        <dbReference type="EMBL" id="QEU91460.1"/>
    </source>
</evidence>
<feature type="compositionally biased region" description="Low complexity" evidence="1">
    <location>
        <begin position="141"/>
        <end position="159"/>
    </location>
</feature>
<proteinExistence type="predicted"/>
<dbReference type="InterPro" id="IPR000209">
    <property type="entry name" value="Peptidase_S8/S53_dom"/>
</dbReference>
<dbReference type="EMBL" id="CP023699">
    <property type="protein sequence ID" value="QEU91460.1"/>
    <property type="molecule type" value="Genomic_DNA"/>
</dbReference>
<keyword evidence="3" id="KW-0645">Protease</keyword>
<reference evidence="3 4" key="1">
    <citation type="submission" date="2017-09" db="EMBL/GenBank/DDBJ databases">
        <authorList>
            <person name="Lee N."/>
            <person name="Cho B.-K."/>
        </authorList>
    </citation>
    <scope>NUCLEOTIDE SEQUENCE [LARGE SCALE GENOMIC DNA]</scope>
    <source>
        <strain evidence="3 4">ATCC 12853</strain>
    </source>
</reference>
<evidence type="ECO:0000259" key="2">
    <source>
        <dbReference type="Pfam" id="PF00082"/>
    </source>
</evidence>
<protein>
    <submittedName>
        <fullName evidence="3">Serine protease</fullName>
    </submittedName>
</protein>
<name>A0A5J6G6T7_STRKN</name>
<accession>A0A5J6G6T7</accession>
<dbReference type="GO" id="GO:0004252">
    <property type="term" value="F:serine-type endopeptidase activity"/>
    <property type="evidence" value="ECO:0007669"/>
    <property type="project" value="InterPro"/>
</dbReference>
<feature type="region of interest" description="Disordered" evidence="1">
    <location>
        <begin position="117"/>
        <end position="179"/>
    </location>
</feature>
<gene>
    <name evidence="3" type="ORF">CP970_11730</name>
</gene>
<dbReference type="Proteomes" id="UP000325529">
    <property type="component" value="Chromosome"/>
</dbReference>
<dbReference type="Pfam" id="PF00082">
    <property type="entry name" value="Peptidase_S8"/>
    <property type="match status" value="1"/>
</dbReference>
<dbReference type="InterPro" id="IPR036852">
    <property type="entry name" value="Peptidase_S8/S53_dom_sf"/>
</dbReference>
<feature type="domain" description="Peptidase S8/S53" evidence="2">
    <location>
        <begin position="15"/>
        <end position="109"/>
    </location>
</feature>
<dbReference type="AlphaFoldDB" id="A0A5J6G6T7"/>
<dbReference type="KEGG" id="ska:CP970_11730"/>
<dbReference type="GO" id="GO:0006508">
    <property type="term" value="P:proteolysis"/>
    <property type="evidence" value="ECO:0007669"/>
    <property type="project" value="UniProtKB-KW"/>
</dbReference>
<keyword evidence="4" id="KW-1185">Reference proteome</keyword>
<dbReference type="OrthoDB" id="9798386at2"/>
<dbReference type="Gene3D" id="3.40.50.200">
    <property type="entry name" value="Peptidase S8/S53 domain"/>
    <property type="match status" value="1"/>
</dbReference>
<sequence length="234" mass="24154">MVRSPHQALLGAHEAADKSGKVAKYSEFGQYVDLAAPGLDTPHWCDATFRSYCDEGGGGTSSATAIASASAALVRSNPDWTASQVLRVLIDTAGRDWPKDKPSDYLGYGLIRPARNVVKGEGKPGPADIDPITSKKIPGVGSAADGAAPSPSAPAASAKPSEKDASGDEQAAVVKSSDGDDNNPLWLVLGGITAVLEGISDNEKLTDGLEDQVRSTMDSIDVQYGGKHSAISGY</sequence>